<keyword evidence="2 4" id="KW-0812">Transmembrane</keyword>
<gene>
    <name evidence="5" type="ORF">TL16_g05949</name>
</gene>
<accession>A0A9W7AGT9</accession>
<feature type="transmembrane region" description="Helical" evidence="4">
    <location>
        <begin position="18"/>
        <end position="37"/>
    </location>
</feature>
<evidence type="ECO:0000256" key="1">
    <source>
        <dbReference type="ARBA" id="ARBA00004141"/>
    </source>
</evidence>
<keyword evidence="3 4" id="KW-0472">Membrane</keyword>
<dbReference type="Proteomes" id="UP001162640">
    <property type="component" value="Unassembled WGS sequence"/>
</dbReference>
<dbReference type="InterPro" id="IPR018108">
    <property type="entry name" value="MCP_transmembrane"/>
</dbReference>
<organism evidence="5 6">
    <name type="scientific">Triparma laevis f. inornata</name>
    <dbReference type="NCBI Taxonomy" id="1714386"/>
    <lineage>
        <taxon>Eukaryota</taxon>
        <taxon>Sar</taxon>
        <taxon>Stramenopiles</taxon>
        <taxon>Ochrophyta</taxon>
        <taxon>Bolidophyceae</taxon>
        <taxon>Parmales</taxon>
        <taxon>Triparmaceae</taxon>
        <taxon>Triparma</taxon>
    </lineage>
</organism>
<keyword evidence="4" id="KW-1133">Transmembrane helix</keyword>
<dbReference type="GO" id="GO:0016020">
    <property type="term" value="C:membrane"/>
    <property type="evidence" value="ECO:0007669"/>
    <property type="project" value="UniProtKB-SubCell"/>
</dbReference>
<dbReference type="InterPro" id="IPR023395">
    <property type="entry name" value="MCP_dom_sf"/>
</dbReference>
<reference evidence="6" key="1">
    <citation type="journal article" date="2023" name="Commun. Biol.">
        <title>Genome analysis of Parmales, the sister group of diatoms, reveals the evolutionary specialization of diatoms from phago-mixotrophs to photoautotrophs.</title>
        <authorList>
            <person name="Ban H."/>
            <person name="Sato S."/>
            <person name="Yoshikawa S."/>
            <person name="Yamada K."/>
            <person name="Nakamura Y."/>
            <person name="Ichinomiya M."/>
            <person name="Sato N."/>
            <person name="Blanc-Mathieu R."/>
            <person name="Endo H."/>
            <person name="Kuwata A."/>
            <person name="Ogata H."/>
        </authorList>
    </citation>
    <scope>NUCLEOTIDE SEQUENCE [LARGE SCALE GENOMIC DNA]</scope>
</reference>
<evidence type="ECO:0000256" key="3">
    <source>
        <dbReference type="ARBA" id="ARBA00023136"/>
    </source>
</evidence>
<protein>
    <submittedName>
        <fullName evidence="5">Uncharacterized protein</fullName>
    </submittedName>
</protein>
<sequence>MKCAANEPSHNPKRLQRYLIYCLPLLIIPFLPSPKYWVPGGLSASLSHTLTVPIDVIKTKQQIDEGKM</sequence>
<dbReference type="SUPFAM" id="SSF103506">
    <property type="entry name" value="Mitochondrial carrier"/>
    <property type="match status" value="1"/>
</dbReference>
<comment type="caution">
    <text evidence="5">The sequence shown here is derived from an EMBL/GenBank/DDBJ whole genome shotgun (WGS) entry which is preliminary data.</text>
</comment>
<evidence type="ECO:0000256" key="2">
    <source>
        <dbReference type="ARBA" id="ARBA00022692"/>
    </source>
</evidence>
<dbReference type="Pfam" id="PF00153">
    <property type="entry name" value="Mito_carr"/>
    <property type="match status" value="1"/>
</dbReference>
<dbReference type="EMBL" id="BLQM01000177">
    <property type="protein sequence ID" value="GMH72561.1"/>
    <property type="molecule type" value="Genomic_DNA"/>
</dbReference>
<evidence type="ECO:0000313" key="5">
    <source>
        <dbReference type="EMBL" id="GMH72561.1"/>
    </source>
</evidence>
<evidence type="ECO:0000313" key="6">
    <source>
        <dbReference type="Proteomes" id="UP001162640"/>
    </source>
</evidence>
<evidence type="ECO:0000256" key="4">
    <source>
        <dbReference type="SAM" id="Phobius"/>
    </source>
</evidence>
<dbReference type="AlphaFoldDB" id="A0A9W7AGT9"/>
<proteinExistence type="predicted"/>
<comment type="subcellular location">
    <subcellularLocation>
        <location evidence="1">Membrane</location>
        <topology evidence="1">Multi-pass membrane protein</topology>
    </subcellularLocation>
</comment>
<name>A0A9W7AGT9_9STRA</name>